<name>A0A7K1LI01_9MICC</name>
<dbReference type="SUPFAM" id="SSF55961">
    <property type="entry name" value="Bet v1-like"/>
    <property type="match status" value="1"/>
</dbReference>
<evidence type="ECO:0000313" key="1">
    <source>
        <dbReference type="EMBL" id="MUN54811.1"/>
    </source>
</evidence>
<dbReference type="InterPro" id="IPR023393">
    <property type="entry name" value="START-like_dom_sf"/>
</dbReference>
<comment type="caution">
    <text evidence="1">The sequence shown here is derived from an EMBL/GenBank/DDBJ whole genome shotgun (WGS) entry which is preliminary data.</text>
</comment>
<proteinExistence type="predicted"/>
<evidence type="ECO:0000313" key="2">
    <source>
        <dbReference type="Proteomes" id="UP000462152"/>
    </source>
</evidence>
<gene>
    <name evidence="1" type="ORF">GMA10_06235</name>
</gene>
<dbReference type="AlphaFoldDB" id="A0A7K1LI01"/>
<dbReference type="EMBL" id="WOGT01000002">
    <property type="protein sequence ID" value="MUN54811.1"/>
    <property type="molecule type" value="Genomic_DNA"/>
</dbReference>
<protein>
    <submittedName>
        <fullName evidence="1">Polyketide cyclase</fullName>
    </submittedName>
</protein>
<sequence>MAETTSITVTRSIDEPSDKIFDLLSNPERHNEFDGSGYVVSDDRTDRIQKSGQVFRMNMNGPHMGGDYKTDNYVTGFDPNKLIAWQTAPAGEQPPGWEWTWELQSQDSDQTEVSLTYDWSKMDPQAAQDLGMPLVSQEQLEESLEQLANAVSGE</sequence>
<dbReference type="OrthoDB" id="6624781at2"/>
<dbReference type="Proteomes" id="UP000462152">
    <property type="component" value="Unassembled WGS sequence"/>
</dbReference>
<accession>A0A7K1LI01</accession>
<keyword evidence="2" id="KW-1185">Reference proteome</keyword>
<dbReference type="RefSeq" id="WP_129315559.1">
    <property type="nucleotide sequence ID" value="NZ_CP197643.1"/>
</dbReference>
<reference evidence="1 2" key="1">
    <citation type="submission" date="2019-12" db="EMBL/GenBank/DDBJ databases">
        <authorList>
            <person name="Li J."/>
            <person name="Shi Y."/>
            <person name="Xu G."/>
            <person name="Xiao D."/>
            <person name="Ran X."/>
        </authorList>
    </citation>
    <scope>NUCLEOTIDE SEQUENCE [LARGE SCALE GENOMIC DNA]</scope>
    <source>
        <strain evidence="1 2">JCM 15915</strain>
    </source>
</reference>
<dbReference type="CDD" id="cd07825">
    <property type="entry name" value="SRPBCC_7"/>
    <property type="match status" value="1"/>
</dbReference>
<dbReference type="Gene3D" id="3.30.530.20">
    <property type="match status" value="1"/>
</dbReference>
<organism evidence="1 2">
    <name type="scientific">Rothia koreensis</name>
    <dbReference type="NCBI Taxonomy" id="592378"/>
    <lineage>
        <taxon>Bacteria</taxon>
        <taxon>Bacillati</taxon>
        <taxon>Actinomycetota</taxon>
        <taxon>Actinomycetes</taxon>
        <taxon>Micrococcales</taxon>
        <taxon>Micrococcaceae</taxon>
        <taxon>Rothia</taxon>
    </lineage>
</organism>